<organism evidence="3 4">
    <name type="scientific">Mucilaginibacter mallensis</name>
    <dbReference type="NCBI Taxonomy" id="652787"/>
    <lineage>
        <taxon>Bacteria</taxon>
        <taxon>Pseudomonadati</taxon>
        <taxon>Bacteroidota</taxon>
        <taxon>Sphingobacteriia</taxon>
        <taxon>Sphingobacteriales</taxon>
        <taxon>Sphingobacteriaceae</taxon>
        <taxon>Mucilaginibacter</taxon>
    </lineage>
</organism>
<feature type="transmembrane region" description="Helical" evidence="1">
    <location>
        <begin position="40"/>
        <end position="63"/>
    </location>
</feature>
<accession>A0A1H2C6I5</accession>
<dbReference type="STRING" id="652787.SAMN05216490_4645"/>
<keyword evidence="1" id="KW-0472">Membrane</keyword>
<dbReference type="RefSeq" id="WP_091378908.1">
    <property type="nucleotide sequence ID" value="NZ_LT629740.1"/>
</dbReference>
<gene>
    <name evidence="3" type="ORF">SAMN05216490_4645</name>
</gene>
<dbReference type="EMBL" id="LT629740">
    <property type="protein sequence ID" value="SDT65666.1"/>
    <property type="molecule type" value="Genomic_DNA"/>
</dbReference>
<protein>
    <submittedName>
        <fullName evidence="3">Metal-dependent hydrolase, endonuclease/exonuclease/phosphatase family</fullName>
    </submittedName>
</protein>
<reference evidence="3 4" key="1">
    <citation type="submission" date="2016-10" db="EMBL/GenBank/DDBJ databases">
        <authorList>
            <person name="de Groot N.N."/>
        </authorList>
    </citation>
    <scope>NUCLEOTIDE SEQUENCE [LARGE SCALE GENOMIC DNA]</scope>
    <source>
        <strain evidence="3 4">MP1X4</strain>
    </source>
</reference>
<dbReference type="AlphaFoldDB" id="A0A1H2C6I5"/>
<dbReference type="InterPro" id="IPR036691">
    <property type="entry name" value="Endo/exonu/phosph_ase_sf"/>
</dbReference>
<dbReference type="CDD" id="cd09084">
    <property type="entry name" value="EEP-2"/>
    <property type="match status" value="1"/>
</dbReference>
<feature type="domain" description="Endonuclease/exonuclease/phosphatase" evidence="2">
    <location>
        <begin position="110"/>
        <end position="361"/>
    </location>
</feature>
<keyword evidence="3" id="KW-0255">Endonuclease</keyword>
<dbReference type="Proteomes" id="UP000199679">
    <property type="component" value="Chromosome I"/>
</dbReference>
<keyword evidence="3" id="KW-0378">Hydrolase</keyword>
<dbReference type="PANTHER" id="PTHR14859">
    <property type="entry name" value="CALCOFLUOR WHITE HYPERSENSITIVE PROTEIN PRECURSOR"/>
    <property type="match status" value="1"/>
</dbReference>
<keyword evidence="3" id="KW-0269">Exonuclease</keyword>
<evidence type="ECO:0000256" key="1">
    <source>
        <dbReference type="SAM" id="Phobius"/>
    </source>
</evidence>
<keyword evidence="3" id="KW-0540">Nuclease</keyword>
<feature type="transmembrane region" description="Helical" evidence="1">
    <location>
        <begin position="70"/>
        <end position="86"/>
    </location>
</feature>
<keyword evidence="1" id="KW-1133">Transmembrane helix</keyword>
<dbReference type="InterPro" id="IPR005135">
    <property type="entry name" value="Endo/exonuclease/phosphatase"/>
</dbReference>
<name>A0A1H2C6I5_MUCMA</name>
<keyword evidence="4" id="KW-1185">Reference proteome</keyword>
<proteinExistence type="predicted"/>
<feature type="transmembrane region" description="Helical" evidence="1">
    <location>
        <begin position="14"/>
        <end position="34"/>
    </location>
</feature>
<dbReference type="GO" id="GO:0004527">
    <property type="term" value="F:exonuclease activity"/>
    <property type="evidence" value="ECO:0007669"/>
    <property type="project" value="UniProtKB-KW"/>
</dbReference>
<dbReference type="PANTHER" id="PTHR14859:SF15">
    <property type="entry name" value="ENDONUCLEASE_EXONUCLEASE_PHOSPHATASE DOMAIN-CONTAINING PROTEIN"/>
    <property type="match status" value="1"/>
</dbReference>
<dbReference type="OrthoDB" id="635146at2"/>
<dbReference type="SUPFAM" id="SSF56219">
    <property type="entry name" value="DNase I-like"/>
    <property type="match status" value="1"/>
</dbReference>
<evidence type="ECO:0000259" key="2">
    <source>
        <dbReference type="Pfam" id="PF03372"/>
    </source>
</evidence>
<dbReference type="PROSITE" id="PS51257">
    <property type="entry name" value="PROKAR_LIPOPROTEIN"/>
    <property type="match status" value="1"/>
</dbReference>
<evidence type="ECO:0000313" key="4">
    <source>
        <dbReference type="Proteomes" id="UP000199679"/>
    </source>
</evidence>
<dbReference type="InterPro" id="IPR051916">
    <property type="entry name" value="GPI-anchor_lipid_remodeler"/>
</dbReference>
<dbReference type="GO" id="GO:0016020">
    <property type="term" value="C:membrane"/>
    <property type="evidence" value="ECO:0007669"/>
    <property type="project" value="GOC"/>
</dbReference>
<sequence>MKAKKKQLTFIDKIFLWLNFFLCACLLLSYLAPVADPAKYWLIAFFGLAYPLFLVGGVIFIVYWLLRKSIWVLLPVICIAIGWSVLNKNIGFRSGSTPTTPPPSNDIRIMTYNVHNFKRYGAKNDASTKKEILAIINENQPDIIGFQEFYSRRHGQYDMVDSIQQILHTTNYYFEEFEHNSTEAIGMAIFSKYPIVAHGLISLSDDKTSGNQCLYIDVKKGVQTFRVYSVHLQSIRFDPEDYRYLSMVSGQGKADMGSTKRLGSKLKIAFIKRSAQVAKIKDHASACPYPYIISGDFNDTPSSFAVNQMSKGLKNAFCEKGSGLGRTYNGDFPNYQIDYIMASPVFDVMDYQIIEKRLSDHYPVCSDLVLK</sequence>
<dbReference type="Pfam" id="PF03372">
    <property type="entry name" value="Exo_endo_phos"/>
    <property type="match status" value="1"/>
</dbReference>
<dbReference type="GO" id="GO:0006506">
    <property type="term" value="P:GPI anchor biosynthetic process"/>
    <property type="evidence" value="ECO:0007669"/>
    <property type="project" value="TreeGrafter"/>
</dbReference>
<dbReference type="GO" id="GO:0004519">
    <property type="term" value="F:endonuclease activity"/>
    <property type="evidence" value="ECO:0007669"/>
    <property type="project" value="UniProtKB-KW"/>
</dbReference>
<evidence type="ECO:0000313" key="3">
    <source>
        <dbReference type="EMBL" id="SDT65666.1"/>
    </source>
</evidence>
<dbReference type="Gene3D" id="3.60.10.10">
    <property type="entry name" value="Endonuclease/exonuclease/phosphatase"/>
    <property type="match status" value="1"/>
</dbReference>
<keyword evidence="1" id="KW-0812">Transmembrane</keyword>